<evidence type="ECO:0000313" key="2">
    <source>
        <dbReference type="Proteomes" id="UP000221250"/>
    </source>
</evidence>
<name>A0A1S6L2V3_9CAUD</name>
<evidence type="ECO:0000313" key="1">
    <source>
        <dbReference type="EMBL" id="AQT28515.1"/>
    </source>
</evidence>
<proteinExistence type="predicted"/>
<sequence>MKDETQPIPGIVSPAKLHSILSSLARESERLGREIDITTGIQNNGAQGLCGDLSSVEGIYAEIERLVEVIEGKRRELARVRQGTDHVYIENRVDYLYNKYCGRSAS</sequence>
<reference evidence="1 2" key="1">
    <citation type="submission" date="2017-01" db="EMBL/GenBank/DDBJ databases">
        <authorList>
            <person name="Mah S.A."/>
            <person name="Swanson W.J."/>
            <person name="Moy G.W."/>
            <person name="Vacquier V.D."/>
        </authorList>
    </citation>
    <scope>NUCLEOTIDE SEQUENCE [LARGE SCALE GENOMIC DNA]</scope>
</reference>
<protein>
    <submittedName>
        <fullName evidence="1">Uncharacterized protein</fullName>
    </submittedName>
</protein>
<dbReference type="EMBL" id="KY448244">
    <property type="protein sequence ID" value="AQT28515.1"/>
    <property type="molecule type" value="Genomic_DNA"/>
</dbReference>
<accession>A0A1S6L2V3</accession>
<dbReference type="Proteomes" id="UP000221250">
    <property type="component" value="Segment"/>
</dbReference>
<gene>
    <name evidence="1" type="ORF">YOLOSWAG_30</name>
</gene>
<keyword evidence="2" id="KW-1185">Reference proteome</keyword>
<organism evidence="1 2">
    <name type="scientific">Erwinia phage vB_EamM_Yoloswag</name>
    <dbReference type="NCBI Taxonomy" id="1958956"/>
    <lineage>
        <taxon>Viruses</taxon>
        <taxon>Duplodnaviria</taxon>
        <taxon>Heunggongvirae</taxon>
        <taxon>Uroviricota</taxon>
        <taxon>Caudoviricetes</taxon>
        <taxon>Yoloswagvirus</taxon>
        <taxon>Yoloswagvirus yoloswag</taxon>
    </lineage>
</organism>